<dbReference type="Gene3D" id="1.10.287.1700">
    <property type="match status" value="1"/>
</dbReference>
<evidence type="ECO:0000256" key="3">
    <source>
        <dbReference type="ARBA" id="ARBA00020392"/>
    </source>
</evidence>
<comment type="similarity">
    <text evidence="2">Belongs to the FliJ family.</text>
</comment>
<evidence type="ECO:0000256" key="6">
    <source>
        <dbReference type="ARBA" id="ARBA00022500"/>
    </source>
</evidence>
<keyword evidence="12" id="KW-0966">Cell projection</keyword>
<dbReference type="PANTHER" id="PTHR38786">
    <property type="entry name" value="FLAGELLAR FLIJ PROTEIN"/>
    <property type="match status" value="1"/>
</dbReference>
<evidence type="ECO:0000313" key="12">
    <source>
        <dbReference type="EMBL" id="MDE1461457.1"/>
    </source>
</evidence>
<feature type="coiled-coil region" evidence="11">
    <location>
        <begin position="70"/>
        <end position="121"/>
    </location>
</feature>
<keyword evidence="9" id="KW-0472">Membrane</keyword>
<name>A0ABT5U7H2_9GAMM</name>
<evidence type="ECO:0000256" key="10">
    <source>
        <dbReference type="ARBA" id="ARBA00023225"/>
    </source>
</evidence>
<keyword evidence="10" id="KW-1006">Bacterial flagellum protein export</keyword>
<evidence type="ECO:0000256" key="9">
    <source>
        <dbReference type="ARBA" id="ARBA00023136"/>
    </source>
</evidence>
<comment type="caution">
    <text evidence="12">The sequence shown here is derived from an EMBL/GenBank/DDBJ whole genome shotgun (WGS) entry which is preliminary data.</text>
</comment>
<keyword evidence="8" id="KW-0653">Protein transport</keyword>
<dbReference type="InterPro" id="IPR012823">
    <property type="entry name" value="Flagell_FliJ"/>
</dbReference>
<organism evidence="12 13">
    <name type="scientific">Spartinivicinus poritis</name>
    <dbReference type="NCBI Taxonomy" id="2994640"/>
    <lineage>
        <taxon>Bacteria</taxon>
        <taxon>Pseudomonadati</taxon>
        <taxon>Pseudomonadota</taxon>
        <taxon>Gammaproteobacteria</taxon>
        <taxon>Oceanospirillales</taxon>
        <taxon>Zooshikellaceae</taxon>
        <taxon>Spartinivicinus</taxon>
    </lineage>
</organism>
<dbReference type="Proteomes" id="UP001528823">
    <property type="component" value="Unassembled WGS sequence"/>
</dbReference>
<keyword evidence="11" id="KW-0175">Coiled coil</keyword>
<keyword evidence="12" id="KW-0282">Flagellum</keyword>
<evidence type="ECO:0000256" key="5">
    <source>
        <dbReference type="ARBA" id="ARBA00022475"/>
    </source>
</evidence>
<keyword evidence="13" id="KW-1185">Reference proteome</keyword>
<keyword evidence="4" id="KW-0813">Transport</keyword>
<dbReference type="EMBL" id="JAPMOU010000005">
    <property type="protein sequence ID" value="MDE1461457.1"/>
    <property type="molecule type" value="Genomic_DNA"/>
</dbReference>
<dbReference type="Pfam" id="PF02050">
    <property type="entry name" value="FliJ"/>
    <property type="match status" value="1"/>
</dbReference>
<keyword evidence="6" id="KW-0145">Chemotaxis</keyword>
<reference evidence="12 13" key="1">
    <citation type="submission" date="2022-11" db="EMBL/GenBank/DDBJ databases">
        <title>Spartinivicinus poritis sp. nov., isolated from scleractinian coral Porites lutea.</title>
        <authorList>
            <person name="Zhang G."/>
            <person name="Cai L."/>
            <person name="Wei Q."/>
        </authorList>
    </citation>
    <scope>NUCLEOTIDE SEQUENCE [LARGE SCALE GENOMIC DNA]</scope>
    <source>
        <strain evidence="12 13">A2-2</strain>
    </source>
</reference>
<keyword evidence="7" id="KW-1005">Bacterial flagellum biogenesis</keyword>
<comment type="subcellular location">
    <subcellularLocation>
        <location evidence="1">Cell membrane</location>
        <topology evidence="1">Peripheral membrane protein</topology>
        <orientation evidence="1">Cytoplasmic side</orientation>
    </subcellularLocation>
</comment>
<evidence type="ECO:0000256" key="4">
    <source>
        <dbReference type="ARBA" id="ARBA00022448"/>
    </source>
</evidence>
<evidence type="ECO:0000256" key="2">
    <source>
        <dbReference type="ARBA" id="ARBA00010004"/>
    </source>
</evidence>
<proteinExistence type="inferred from homology"/>
<dbReference type="NCBIfam" id="TIGR02473">
    <property type="entry name" value="flagell_FliJ"/>
    <property type="match status" value="1"/>
</dbReference>
<keyword evidence="12" id="KW-0969">Cilium</keyword>
<dbReference type="InterPro" id="IPR053716">
    <property type="entry name" value="Flag_assembly_chemotaxis_eff"/>
</dbReference>
<evidence type="ECO:0000256" key="7">
    <source>
        <dbReference type="ARBA" id="ARBA00022795"/>
    </source>
</evidence>
<evidence type="ECO:0000313" key="13">
    <source>
        <dbReference type="Proteomes" id="UP001528823"/>
    </source>
</evidence>
<evidence type="ECO:0000256" key="8">
    <source>
        <dbReference type="ARBA" id="ARBA00022927"/>
    </source>
</evidence>
<evidence type="ECO:0000256" key="1">
    <source>
        <dbReference type="ARBA" id="ARBA00004413"/>
    </source>
</evidence>
<accession>A0ABT5U7H2</accession>
<dbReference type="PANTHER" id="PTHR38786:SF1">
    <property type="entry name" value="FLAGELLAR FLIJ PROTEIN"/>
    <property type="match status" value="1"/>
</dbReference>
<dbReference type="RefSeq" id="WP_274687821.1">
    <property type="nucleotide sequence ID" value="NZ_JAPMOU010000005.1"/>
</dbReference>
<keyword evidence="5" id="KW-1003">Cell membrane</keyword>
<sequence>MKPAAQLNVVLKVNQAKEASAGRYLQECQQQCLHAEQQLQQLFKFQIDYQQQATGPHVNIQQLQMMSNFLSQLGKAIEQQQQQLVAMTRQWQQARQQWQQAHQETRKVEQLQARLAASEQVRLTRREQRLLDEWVMVRQSRQH</sequence>
<protein>
    <recommendedName>
        <fullName evidence="3">Flagellar FliJ protein</fullName>
    </recommendedName>
</protein>
<dbReference type="InterPro" id="IPR052570">
    <property type="entry name" value="FliJ"/>
</dbReference>
<gene>
    <name evidence="12" type="primary">fliJ</name>
    <name evidence="12" type="ORF">ORQ98_05700</name>
</gene>
<evidence type="ECO:0000256" key="11">
    <source>
        <dbReference type="SAM" id="Coils"/>
    </source>
</evidence>